<sequence length="107" mass="11584">MVAGAVGCIGSFFKPDGVWNMEEGTAVLNSSRREMSSGSRLDNIRCKLIVVYVGRFNLRLVVEVKTLGELEVQLDGTALVTSSKSIKQDNVYFGTVEGTIALVQCPL</sequence>
<dbReference type="WBParaSite" id="MCU_014646-RA">
    <property type="protein sequence ID" value="MCU_014646-RA"/>
    <property type="gene ID" value="MCU_014646"/>
</dbReference>
<reference evidence="1" key="1">
    <citation type="submission" date="2019-11" db="UniProtKB">
        <authorList>
            <consortium name="WormBaseParasite"/>
        </authorList>
    </citation>
    <scope>IDENTIFICATION</scope>
</reference>
<proteinExistence type="predicted"/>
<protein>
    <submittedName>
        <fullName evidence="1">CooT family nickel-binding protein</fullName>
    </submittedName>
</protein>
<organism evidence="1">
    <name type="scientific">Mesocestoides corti</name>
    <name type="common">Flatworm</name>
    <dbReference type="NCBI Taxonomy" id="53468"/>
    <lineage>
        <taxon>Eukaryota</taxon>
        <taxon>Metazoa</taxon>
        <taxon>Spiralia</taxon>
        <taxon>Lophotrochozoa</taxon>
        <taxon>Platyhelminthes</taxon>
        <taxon>Cestoda</taxon>
        <taxon>Eucestoda</taxon>
        <taxon>Cyclophyllidea</taxon>
        <taxon>Mesocestoididae</taxon>
        <taxon>Mesocestoides</taxon>
    </lineage>
</organism>
<accession>A0A5K3G2Z1</accession>
<dbReference type="AlphaFoldDB" id="A0A5K3G2Z1"/>
<name>A0A5K3G2Z1_MESCO</name>
<evidence type="ECO:0000313" key="1">
    <source>
        <dbReference type="WBParaSite" id="MCU_014646-RA"/>
    </source>
</evidence>